<dbReference type="EMBL" id="ML143508">
    <property type="protein sequence ID" value="TBU23340.1"/>
    <property type="molecule type" value="Genomic_DNA"/>
</dbReference>
<dbReference type="InterPro" id="IPR002347">
    <property type="entry name" value="SDR_fam"/>
</dbReference>
<dbReference type="PANTHER" id="PTHR43431">
    <property type="entry name" value="OXIDOREDUCTASE, SHORT CHAIN DEHYDROGENASE/REDUCTASE FAMILY (AFU_ORTHOLOGUE AFUA_5G14000)"/>
    <property type="match status" value="1"/>
</dbReference>
<dbReference type="PANTHER" id="PTHR43431:SF7">
    <property type="entry name" value="OXIDOREDUCTASE, SHORT CHAIN DEHYDROGENASE_REDUCTASE FAMILY (AFU_ORTHOLOGUE AFUA_5G14000)"/>
    <property type="match status" value="1"/>
</dbReference>
<dbReference type="Pfam" id="PF00106">
    <property type="entry name" value="adh_short"/>
    <property type="match status" value="1"/>
</dbReference>
<protein>
    <submittedName>
        <fullName evidence="1">NAD(P)-binding protein</fullName>
    </submittedName>
</protein>
<reference evidence="1" key="1">
    <citation type="submission" date="2019-01" db="EMBL/GenBank/DDBJ databases">
        <title>Draft genome sequences of three monokaryotic isolates of the white-rot basidiomycete fungus Dichomitus squalens.</title>
        <authorList>
            <consortium name="DOE Joint Genome Institute"/>
            <person name="Lopez S.C."/>
            <person name="Andreopoulos B."/>
            <person name="Pangilinan J."/>
            <person name="Lipzen A."/>
            <person name="Riley R."/>
            <person name="Ahrendt S."/>
            <person name="Ng V."/>
            <person name="Barry K."/>
            <person name="Daum C."/>
            <person name="Grigoriev I.V."/>
            <person name="Hilden K.S."/>
            <person name="Makela M.R."/>
            <person name="de Vries R.P."/>
        </authorList>
    </citation>
    <scope>NUCLEOTIDE SEQUENCE [LARGE SCALE GENOMIC DNA]</scope>
    <source>
        <strain evidence="1">OM18370.1</strain>
    </source>
</reference>
<dbReference type="Proteomes" id="UP000292957">
    <property type="component" value="Unassembled WGS sequence"/>
</dbReference>
<dbReference type="InterPro" id="IPR036291">
    <property type="entry name" value="NAD(P)-bd_dom_sf"/>
</dbReference>
<name>A0A4Q9M8C2_9APHY</name>
<accession>A0A4Q9M8C2</accession>
<proteinExistence type="predicted"/>
<dbReference type="Gene3D" id="3.40.50.720">
    <property type="entry name" value="NAD(P)-binding Rossmann-like Domain"/>
    <property type="match status" value="1"/>
</dbReference>
<sequence length="256" mass="27736">MSSVRPLIVIAGVGNGLGTGGATARLFAQVGYRVALIARGADKLKNVADELSATGAEVVAFPVEAYGYQDITNAFTAIKAHQWPSAGATELRVALYNAGVSVRKPFLENTEKDLRTVTDTNFNGAFAFSRQAIQEFLKNELDDKGKRGTLLFTGATGSLRGNITTSAFSAGKFAMRSLSQSLNKEFGPQNIHVAHAVIDGAILTDFHLKRFGESLRDNVDGRLDPASIATGYLYLVNQDRSAWTWELDLRPAHEKW</sequence>
<organism evidence="1">
    <name type="scientific">Dichomitus squalens</name>
    <dbReference type="NCBI Taxonomy" id="114155"/>
    <lineage>
        <taxon>Eukaryota</taxon>
        <taxon>Fungi</taxon>
        <taxon>Dikarya</taxon>
        <taxon>Basidiomycota</taxon>
        <taxon>Agaricomycotina</taxon>
        <taxon>Agaricomycetes</taxon>
        <taxon>Polyporales</taxon>
        <taxon>Polyporaceae</taxon>
        <taxon>Dichomitus</taxon>
    </lineage>
</organism>
<dbReference type="AlphaFoldDB" id="A0A4Q9M8C2"/>
<dbReference type="SUPFAM" id="SSF51735">
    <property type="entry name" value="NAD(P)-binding Rossmann-fold domains"/>
    <property type="match status" value="1"/>
</dbReference>
<gene>
    <name evidence="1" type="ORF">BD311DRAFT_768688</name>
</gene>
<dbReference type="OrthoDB" id="5399006at2759"/>
<evidence type="ECO:0000313" key="1">
    <source>
        <dbReference type="EMBL" id="TBU23340.1"/>
    </source>
</evidence>